<reference evidence="1 2" key="1">
    <citation type="journal article" date="2021" name="Hortic Res">
        <title>High-quality reference genome and annotation aids understanding of berry development for evergreen blueberry (Vaccinium darrowii).</title>
        <authorList>
            <person name="Yu J."/>
            <person name="Hulse-Kemp A.M."/>
            <person name="Babiker E."/>
            <person name="Staton M."/>
        </authorList>
    </citation>
    <scope>NUCLEOTIDE SEQUENCE [LARGE SCALE GENOMIC DNA]</scope>
    <source>
        <strain evidence="2">cv. NJ 8807/NJ 8810</strain>
        <tissue evidence="1">Young leaf</tissue>
    </source>
</reference>
<evidence type="ECO:0000313" key="2">
    <source>
        <dbReference type="Proteomes" id="UP000828048"/>
    </source>
</evidence>
<dbReference type="Proteomes" id="UP000828048">
    <property type="component" value="Chromosome 7"/>
</dbReference>
<comment type="caution">
    <text evidence="1">The sequence shown here is derived from an EMBL/GenBank/DDBJ whole genome shotgun (WGS) entry which is preliminary data.</text>
</comment>
<keyword evidence="2" id="KW-1185">Reference proteome</keyword>
<organism evidence="1 2">
    <name type="scientific">Vaccinium darrowii</name>
    <dbReference type="NCBI Taxonomy" id="229202"/>
    <lineage>
        <taxon>Eukaryota</taxon>
        <taxon>Viridiplantae</taxon>
        <taxon>Streptophyta</taxon>
        <taxon>Embryophyta</taxon>
        <taxon>Tracheophyta</taxon>
        <taxon>Spermatophyta</taxon>
        <taxon>Magnoliopsida</taxon>
        <taxon>eudicotyledons</taxon>
        <taxon>Gunneridae</taxon>
        <taxon>Pentapetalae</taxon>
        <taxon>asterids</taxon>
        <taxon>Ericales</taxon>
        <taxon>Ericaceae</taxon>
        <taxon>Vaccinioideae</taxon>
        <taxon>Vaccinieae</taxon>
        <taxon>Vaccinium</taxon>
    </lineage>
</organism>
<dbReference type="EMBL" id="CM037157">
    <property type="protein sequence ID" value="KAH7848634.1"/>
    <property type="molecule type" value="Genomic_DNA"/>
</dbReference>
<name>A0ACB7Y6J6_9ERIC</name>
<sequence length="79" mass="8802">MSKFATLFVISLLFSSMVTYTAARPGPNSVRSQNQVAEIENHEANCDGVDKEECLIRRTLAAHIDYIYTQKHGPGPHKP</sequence>
<accession>A0ACB7Y6J6</accession>
<protein>
    <submittedName>
        <fullName evidence="1">Uncharacterized protein</fullName>
    </submittedName>
</protein>
<evidence type="ECO:0000313" key="1">
    <source>
        <dbReference type="EMBL" id="KAH7848634.1"/>
    </source>
</evidence>
<gene>
    <name evidence="1" type="ORF">Vadar_005428</name>
</gene>
<proteinExistence type="predicted"/>